<dbReference type="AlphaFoldDB" id="A0A4Z0V1T5"/>
<keyword evidence="2" id="KW-1185">Reference proteome</keyword>
<dbReference type="Proteomes" id="UP000297635">
    <property type="component" value="Unassembled WGS sequence"/>
</dbReference>
<evidence type="ECO:0000313" key="2">
    <source>
        <dbReference type="Proteomes" id="UP000297635"/>
    </source>
</evidence>
<dbReference type="GeneID" id="82151097"/>
<evidence type="ECO:0000313" key="1">
    <source>
        <dbReference type="EMBL" id="TGG37109.1"/>
    </source>
</evidence>
<protein>
    <recommendedName>
        <fullName evidence="3">Phage morphogenesis protein</fullName>
    </recommendedName>
</protein>
<comment type="caution">
    <text evidence="1">The sequence shown here is derived from an EMBL/GenBank/DDBJ whole genome shotgun (WGS) entry which is preliminary data.</text>
</comment>
<sequence>MDIKDFASLVRGRENEFRELVSRRLPVIAGRLAVDHFREGFRQGGFIDTGLDRWEPAKRLSSAGDGAASNYGTLLSGHNRLFSSIRSMPRAGMAVVRTDCPYARIHNEGGTRVSTVTPKMRRYAWYRYYREAGIRKGSSAGKRGGRTAAPSENPRAMFWKRMALTRKAKLTARIPKRQFIGPSRVLSDNISARIEEEIRKILNL</sequence>
<evidence type="ECO:0008006" key="3">
    <source>
        <dbReference type="Google" id="ProtNLM"/>
    </source>
</evidence>
<gene>
    <name evidence="1" type="ORF">EZ315_15010</name>
</gene>
<reference evidence="1 2" key="1">
    <citation type="submission" date="2019-02" db="EMBL/GenBank/DDBJ databases">
        <title>Isolation and identification of novel species under the genus Muribaculum.</title>
        <authorList>
            <person name="Miyake S."/>
            <person name="Ding Y."/>
            <person name="Low A."/>
            <person name="Soh M."/>
            <person name="Seedorf H."/>
        </authorList>
    </citation>
    <scope>NUCLEOTIDE SEQUENCE [LARGE SCALE GENOMIC DNA]</scope>
    <source>
        <strain evidence="1 2">TLL-A3</strain>
    </source>
</reference>
<dbReference type="EMBL" id="SJSA01000002">
    <property type="protein sequence ID" value="TGG37109.1"/>
    <property type="molecule type" value="Genomic_DNA"/>
</dbReference>
<organism evidence="1 2">
    <name type="scientific">Duncaniella freteri</name>
    <dbReference type="NCBI Taxonomy" id="2530391"/>
    <lineage>
        <taxon>Bacteria</taxon>
        <taxon>Pseudomonadati</taxon>
        <taxon>Bacteroidota</taxon>
        <taxon>Bacteroidia</taxon>
        <taxon>Bacteroidales</taxon>
        <taxon>Muribaculaceae</taxon>
        <taxon>Duncaniella</taxon>
    </lineage>
</organism>
<name>A0A4Z0V1T5_9BACT</name>
<accession>A0A4Z0V1T5</accession>
<proteinExistence type="predicted"/>
<dbReference type="RefSeq" id="WP_135472788.1">
    <property type="nucleotide sequence ID" value="NZ_CASJDB010000009.1"/>
</dbReference>